<comment type="caution">
    <text evidence="2">The sequence shown here is derived from an EMBL/GenBank/DDBJ whole genome shotgun (WGS) entry which is preliminary data.</text>
</comment>
<evidence type="ECO:0000313" key="3">
    <source>
        <dbReference type="Proteomes" id="UP001559623"/>
    </source>
</evidence>
<accession>A0ABV3X221</accession>
<evidence type="ECO:0000259" key="1">
    <source>
        <dbReference type="Pfam" id="PF13338"/>
    </source>
</evidence>
<keyword evidence="3" id="KW-1185">Reference proteome</keyword>
<feature type="domain" description="AbiEi antitoxin N-terminal" evidence="1">
    <location>
        <begin position="9"/>
        <end position="54"/>
    </location>
</feature>
<evidence type="ECO:0000313" key="2">
    <source>
        <dbReference type="EMBL" id="MEX5284235.1"/>
    </source>
</evidence>
<dbReference type="Proteomes" id="UP001559623">
    <property type="component" value="Unassembled WGS sequence"/>
</dbReference>
<organism evidence="2 3">
    <name type="scientific">Selenomonas sputigena</name>
    <dbReference type="NCBI Taxonomy" id="69823"/>
    <lineage>
        <taxon>Bacteria</taxon>
        <taxon>Bacillati</taxon>
        <taxon>Bacillota</taxon>
        <taxon>Negativicutes</taxon>
        <taxon>Selenomonadales</taxon>
        <taxon>Selenomonadaceae</taxon>
        <taxon>Selenomonas</taxon>
    </lineage>
</organism>
<dbReference type="RefSeq" id="WP_368845956.1">
    <property type="nucleotide sequence ID" value="NZ_CP194411.1"/>
</dbReference>
<gene>
    <name evidence="2" type="ORF">QCO44_01075</name>
</gene>
<sequence length="198" mass="22893">MNSINPMIMKALIENKNMITTAEVLSLGFSKQLLLKYVHAGLLERVRQGIYILPDAIHDDMYTLMLRSEHIIFSHESALFLNGLSERTPFMHSITLPSNKVIPCSIKDECVYFYIKPKLHRLGVAERQTIFGNWVRCYDPERTICDFLRTRNRCDEETVISAIKTYAAYDKKNLDRLADYAAQLKVGTDLKKYLEVLL</sequence>
<proteinExistence type="predicted"/>
<reference evidence="2 3" key="1">
    <citation type="submission" date="2023-04" db="EMBL/GenBank/DDBJ databases">
        <title>Genome Sequence of Selenomonas sputigena ATCC 33150.</title>
        <authorList>
            <person name="Miller D.P."/>
            <person name="Anvari S."/>
            <person name="Polson S.W."/>
            <person name="Macdonald M."/>
            <person name="Mcdowell J.V."/>
        </authorList>
    </citation>
    <scope>NUCLEOTIDE SEQUENCE [LARGE SCALE GENOMIC DNA]</scope>
    <source>
        <strain evidence="2 3">ATCC 33150</strain>
    </source>
</reference>
<dbReference type="EMBL" id="JARVLH010000001">
    <property type="protein sequence ID" value="MEX5284235.1"/>
    <property type="molecule type" value="Genomic_DNA"/>
</dbReference>
<dbReference type="InterPro" id="IPR025159">
    <property type="entry name" value="AbiEi_N"/>
</dbReference>
<name>A0ABV3X221_9FIRM</name>
<dbReference type="Pfam" id="PF13338">
    <property type="entry name" value="AbiEi_4"/>
    <property type="match status" value="1"/>
</dbReference>
<protein>
    <submittedName>
        <fullName evidence="2">Type IV toxin-antitoxin system AbiEi family antitoxin domain-containing protein</fullName>
    </submittedName>
</protein>